<dbReference type="GO" id="GO:0030893">
    <property type="term" value="C:meiotic cohesin complex"/>
    <property type="evidence" value="ECO:0007669"/>
    <property type="project" value="TreeGrafter"/>
</dbReference>
<keyword evidence="6" id="KW-1185">Reference proteome</keyword>
<evidence type="ECO:0000256" key="2">
    <source>
        <dbReference type="ARBA" id="ARBA00009870"/>
    </source>
</evidence>
<dbReference type="InterPro" id="IPR006910">
    <property type="entry name" value="Rad21_Rec8_N"/>
</dbReference>
<dbReference type="InterPro" id="IPR039781">
    <property type="entry name" value="Rad21/Rec8-like"/>
</dbReference>
<dbReference type="InterPro" id="IPR006909">
    <property type="entry name" value="Rad21/Rec8_C_eu"/>
</dbReference>
<dbReference type="PANTHER" id="PTHR12585">
    <property type="entry name" value="SCC1 / RAD21 FAMILY MEMBER"/>
    <property type="match status" value="1"/>
</dbReference>
<protein>
    <submittedName>
        <fullName evidence="5">Uncharacterized protein</fullName>
    </submittedName>
</protein>
<dbReference type="EMBL" id="JAUYZG010000008">
    <property type="protein sequence ID" value="KAK2901325.1"/>
    <property type="molecule type" value="Genomic_DNA"/>
</dbReference>
<accession>A0AA88TRL4</accession>
<comment type="similarity">
    <text evidence="2">Belongs to the rad21 family.</text>
</comment>
<dbReference type="SUPFAM" id="SSF46785">
    <property type="entry name" value="Winged helix' DNA-binding domain"/>
    <property type="match status" value="1"/>
</dbReference>
<dbReference type="InterPro" id="IPR036390">
    <property type="entry name" value="WH_DNA-bd_sf"/>
</dbReference>
<reference evidence="5" key="1">
    <citation type="submission" date="2023-08" db="EMBL/GenBank/DDBJ databases">
        <title>Chromosome-level Genome Assembly of mud carp (Cirrhinus molitorella).</title>
        <authorList>
            <person name="Liu H."/>
        </authorList>
    </citation>
    <scope>NUCLEOTIDE SEQUENCE</scope>
    <source>
        <strain evidence="5">Prfri</strain>
        <tissue evidence="5">Muscle</tissue>
    </source>
</reference>
<dbReference type="GO" id="GO:0005634">
    <property type="term" value="C:nucleus"/>
    <property type="evidence" value="ECO:0007669"/>
    <property type="project" value="UniProtKB-SubCell"/>
</dbReference>
<dbReference type="Pfam" id="PF04824">
    <property type="entry name" value="Rad21_Rec8"/>
    <property type="match status" value="1"/>
</dbReference>
<evidence type="ECO:0000256" key="4">
    <source>
        <dbReference type="ARBA" id="ARBA00023242"/>
    </source>
</evidence>
<keyword evidence="3" id="KW-0159">Chromosome partition</keyword>
<organism evidence="5 6">
    <name type="scientific">Cirrhinus molitorella</name>
    <name type="common">mud carp</name>
    <dbReference type="NCBI Taxonomy" id="172907"/>
    <lineage>
        <taxon>Eukaryota</taxon>
        <taxon>Metazoa</taxon>
        <taxon>Chordata</taxon>
        <taxon>Craniata</taxon>
        <taxon>Vertebrata</taxon>
        <taxon>Euteleostomi</taxon>
        <taxon>Actinopterygii</taxon>
        <taxon>Neopterygii</taxon>
        <taxon>Teleostei</taxon>
        <taxon>Ostariophysi</taxon>
        <taxon>Cypriniformes</taxon>
        <taxon>Cyprinidae</taxon>
        <taxon>Labeoninae</taxon>
        <taxon>Labeonini</taxon>
        <taxon>Cirrhinus</taxon>
    </lineage>
</organism>
<keyword evidence="4" id="KW-0539">Nucleus</keyword>
<comment type="caution">
    <text evidence="5">The sequence shown here is derived from an EMBL/GenBank/DDBJ whole genome shotgun (WGS) entry which is preliminary data.</text>
</comment>
<dbReference type="Proteomes" id="UP001187343">
    <property type="component" value="Unassembled WGS sequence"/>
</dbReference>
<dbReference type="AlphaFoldDB" id="A0AA88TRL4"/>
<gene>
    <name evidence="5" type="ORF">Q8A67_009440</name>
</gene>
<dbReference type="GO" id="GO:0051177">
    <property type="term" value="P:meiotic sister chromatid cohesion"/>
    <property type="evidence" value="ECO:0007669"/>
    <property type="project" value="TreeGrafter"/>
</dbReference>
<dbReference type="GO" id="GO:0007059">
    <property type="term" value="P:chromosome segregation"/>
    <property type="evidence" value="ECO:0007669"/>
    <property type="project" value="UniProtKB-KW"/>
</dbReference>
<comment type="subcellular location">
    <subcellularLocation>
        <location evidence="1">Nucleus</location>
    </subcellularLocation>
</comment>
<dbReference type="GO" id="GO:0003682">
    <property type="term" value="F:chromatin binding"/>
    <property type="evidence" value="ECO:0007669"/>
    <property type="project" value="TreeGrafter"/>
</dbReference>
<dbReference type="PANTHER" id="PTHR12585:SF27">
    <property type="entry name" value="MEIOTIC RECOMBINATION PROTEIN REC8 HOMOLOG"/>
    <property type="match status" value="1"/>
</dbReference>
<proteinExistence type="inferred from homology"/>
<evidence type="ECO:0000313" key="5">
    <source>
        <dbReference type="EMBL" id="KAK2901325.1"/>
    </source>
</evidence>
<name>A0AA88TRL4_9TELE</name>
<evidence type="ECO:0000256" key="1">
    <source>
        <dbReference type="ARBA" id="ARBA00004123"/>
    </source>
</evidence>
<evidence type="ECO:0000256" key="3">
    <source>
        <dbReference type="ARBA" id="ARBA00022829"/>
    </source>
</evidence>
<evidence type="ECO:0000313" key="6">
    <source>
        <dbReference type="Proteomes" id="UP001187343"/>
    </source>
</evidence>
<sequence length="600" mass="68883">MFFYPTVLNHRTGCFATIWLAATKGRKISRRDLLKVNVQRTCCDIMDYVLVRVPPPVLGLPRPRFSLYLSSQLQYGVVFVYHRQCEFLLEETQGAIDRLLRLNLKSNIDMMDEETRQTHMMPDAAALFDETEGARDPFFGVMETGYGLPSPSSLIQRMEEVLPEQVPSSREPTPPSDGITASQESITMTEREPDIIPEPEFEGADLQETNMIELLLEQPDHFLEREDERQLEVDREREQIEKETEVDREPGMPDEREQERAALEREAARDLTTSVSLDLAQITGASSQEVVLLPEEDLGLPMEMPVLEEREKTPVSIPIPSPPPGEEEKMGVEPERERAERERSPDLEPAVVRPESPIEGRKRRRQLLFIDENTQISQEEMRARIDDVETETRALEALIKPPFEKKGAKELLENPCMSLPPEILALWKQAAVVRPIPPSLQRQEVPIAEEIPEREQERPEPGEREEERELSSKEIPREMLESGLFQEETPASLVVLETTDKDFSPLETPEMRRSPQIQFGLEGIPEERLPEMEAITQQIEEQLRPEDITEGLETFHSRLPPEPTRRIVAQMFWRLLEQIVAGQVTVRQDEPYGDIIISQP</sequence>
<dbReference type="Pfam" id="PF04825">
    <property type="entry name" value="Rad21_Rec8_N"/>
    <property type="match status" value="1"/>
</dbReference>
<dbReference type="GO" id="GO:0006302">
    <property type="term" value="P:double-strand break repair"/>
    <property type="evidence" value="ECO:0007669"/>
    <property type="project" value="TreeGrafter"/>
</dbReference>
<dbReference type="CDD" id="cd21794">
    <property type="entry name" value="Rad21_Rec8_M_Rec8"/>
    <property type="match status" value="1"/>
</dbReference>